<dbReference type="InterPro" id="IPR012340">
    <property type="entry name" value="NA-bd_OB-fold"/>
</dbReference>
<dbReference type="InterPro" id="IPR036599">
    <property type="entry name" value="DNA_ligase_N_sf"/>
</dbReference>
<dbReference type="SUPFAM" id="SSF56281">
    <property type="entry name" value="Metallo-hydrolase/oxidoreductase"/>
    <property type="match status" value="1"/>
</dbReference>
<keyword evidence="6 12" id="KW-0227">DNA damage</keyword>
<evidence type="ECO:0000256" key="13">
    <source>
        <dbReference type="RuleBase" id="RU004196"/>
    </source>
</evidence>
<dbReference type="GO" id="GO:0005524">
    <property type="term" value="F:ATP binding"/>
    <property type="evidence" value="ECO:0007669"/>
    <property type="project" value="UniProtKB-KW"/>
</dbReference>
<dbReference type="PANTHER" id="PTHR45674:SF4">
    <property type="entry name" value="DNA LIGASE 1"/>
    <property type="match status" value="1"/>
</dbReference>
<evidence type="ECO:0000313" key="15">
    <source>
        <dbReference type="EMBL" id="SKA85872.1"/>
    </source>
</evidence>
<dbReference type="GO" id="GO:0006310">
    <property type="term" value="P:DNA recombination"/>
    <property type="evidence" value="ECO:0007669"/>
    <property type="project" value="UniProtKB-KW"/>
</dbReference>
<keyword evidence="8 12" id="KW-0233">DNA recombination</keyword>
<name>A0A1T4X8E4_9BACT</name>
<protein>
    <recommendedName>
        <fullName evidence="12">DNA ligase</fullName>
        <ecNumber evidence="12">6.5.1.1</ecNumber>
    </recommendedName>
</protein>
<feature type="domain" description="ATP-dependent DNA ligase family profile" evidence="14">
    <location>
        <begin position="702"/>
        <end position="825"/>
    </location>
</feature>
<keyword evidence="2 12" id="KW-0436">Ligase</keyword>
<keyword evidence="4" id="KW-0235">DNA replication</keyword>
<reference evidence="16" key="1">
    <citation type="submission" date="2017-02" db="EMBL/GenBank/DDBJ databases">
        <authorList>
            <person name="Varghese N."/>
            <person name="Submissions S."/>
        </authorList>
    </citation>
    <scope>NUCLEOTIDE SEQUENCE [LARGE SCALE GENOMIC DNA]</scope>
    <source>
        <strain evidence="16">ATCC 700200</strain>
    </source>
</reference>
<dbReference type="STRING" id="48467.SAMN02745166_01219"/>
<dbReference type="PANTHER" id="PTHR45674">
    <property type="entry name" value="DNA LIGASE 1/3 FAMILY MEMBER"/>
    <property type="match status" value="1"/>
</dbReference>
<dbReference type="PROSITE" id="PS00697">
    <property type="entry name" value="DNA_LIGASE_A1"/>
    <property type="match status" value="1"/>
</dbReference>
<dbReference type="Gene3D" id="3.60.15.10">
    <property type="entry name" value="Ribonuclease Z/Hydroxyacylglutathione hydrolase-like"/>
    <property type="match status" value="1"/>
</dbReference>
<gene>
    <name evidence="15" type="ORF">SAMN02745166_01219</name>
</gene>
<evidence type="ECO:0000256" key="11">
    <source>
        <dbReference type="ARBA" id="ARBA00034003"/>
    </source>
</evidence>
<dbReference type="AlphaFoldDB" id="A0A1T4X8E4"/>
<evidence type="ECO:0000256" key="9">
    <source>
        <dbReference type="ARBA" id="ARBA00023204"/>
    </source>
</evidence>
<sequence>MAEHLTNIIWLRLLSVALPMTPLLKVEYRKGIYLPEADLWLDPHHGVKRAFISHAHSDHVARHEWTCCSALTRELMRVRYGMSKDGHVEALPMRQDFEWEGWRLRLFPAGHIVGSAMLHLTRMSDGASLLYTGDYKLRQGLSSERCELLTADTLIMETTFGLPMFRFPPTAVVIEQMLRWVRETLDEGEIPVLLGYSLGKAQEILCALGDAGYPVMVHPSIWEMTQVVAPWLGRLPDYQLFDPARAKGHVLLFPPGGARSQAIRKLKICRTAMLSGWAMQSGAKYRYQVDAAFPLSDHADYPELLETVKVVKARRVFLVHGYTREFAADLRARGYDAWTLEGADQLEMSLDGMPDRLDALPPDASGAAKGVVEACDSLARWSQVGELAAAESSRLKKTALLAEYLRALESENDVALAVRYCAGLLFDPAAAEGPVNAGWAIIRRALQELSGLSDAEYRAISRSQADAGRTAYLVLSRMNLLDPQTVTLGETDQFFRAVREVRGPVPKTKLLKEQLLRLTAHTGSWLIRLLTGELRMGSKEGLIEEAVAAAFDQNADQVREAAMLCGDIGRAAVLARRAELHAAAPQPMVPIKVMLASPEETAAEVWQRMTALGAQSIWLEDKYDGIRAQLHVTPQRMEIFTRDLKPITDQFPEIALAARQMTDAVILDGEIIAYSDDKKLSFFDLQKRLGRRDQADLFLPSDITVRYVVFDLLWQNDRSWLDRSLQERRQQLESLQLPQGLALIGVQRAHSVEEVEAAFMAARRRNNEGLIIKDPDSHYSPGRRGKSWLKLKKAFATLDVVVVKAEQGHGKRSHVLSDYTFAVRDEESDNALRVIGKAYSGLTDVEIEELTEHFQQTTLEQKGRVRTVIPQIILEIAFDSIQASDRHDSGLALRFPRIKAIRKDKAVEEIDTLTYARKLAGLPGK</sequence>
<dbReference type="InterPro" id="IPR036866">
    <property type="entry name" value="RibonucZ/Hydroxyglut_hydro"/>
</dbReference>
<dbReference type="InterPro" id="IPR012309">
    <property type="entry name" value="DNA_ligase_ATP-dep_C"/>
</dbReference>
<evidence type="ECO:0000256" key="8">
    <source>
        <dbReference type="ARBA" id="ARBA00023172"/>
    </source>
</evidence>
<comment type="similarity">
    <text evidence="1 13">Belongs to the ATP-dependent DNA ligase family.</text>
</comment>
<evidence type="ECO:0000256" key="6">
    <source>
        <dbReference type="ARBA" id="ARBA00022763"/>
    </source>
</evidence>
<dbReference type="CDD" id="cd07972">
    <property type="entry name" value="OBF_DNA_ligase_Arch_LigB"/>
    <property type="match status" value="1"/>
</dbReference>
<dbReference type="SUPFAM" id="SSF50249">
    <property type="entry name" value="Nucleic acid-binding proteins"/>
    <property type="match status" value="1"/>
</dbReference>
<dbReference type="GO" id="GO:0006260">
    <property type="term" value="P:DNA replication"/>
    <property type="evidence" value="ECO:0007669"/>
    <property type="project" value="UniProtKB-KW"/>
</dbReference>
<dbReference type="EMBL" id="FUYE01000003">
    <property type="protein sequence ID" value="SKA85872.1"/>
    <property type="molecule type" value="Genomic_DNA"/>
</dbReference>
<dbReference type="GO" id="GO:0003677">
    <property type="term" value="F:DNA binding"/>
    <property type="evidence" value="ECO:0007669"/>
    <property type="project" value="InterPro"/>
</dbReference>
<dbReference type="InterPro" id="IPR050191">
    <property type="entry name" value="ATP-dep_DNA_ligase"/>
</dbReference>
<keyword evidence="16" id="KW-1185">Reference proteome</keyword>
<dbReference type="Proteomes" id="UP000190774">
    <property type="component" value="Unassembled WGS sequence"/>
</dbReference>
<dbReference type="Pfam" id="PF04675">
    <property type="entry name" value="DNA_ligase_A_N"/>
    <property type="match status" value="1"/>
</dbReference>
<dbReference type="InterPro" id="IPR011108">
    <property type="entry name" value="RMMBL"/>
</dbReference>
<organism evidence="15 16">
    <name type="scientific">Prosthecobacter debontii</name>
    <dbReference type="NCBI Taxonomy" id="48467"/>
    <lineage>
        <taxon>Bacteria</taxon>
        <taxon>Pseudomonadati</taxon>
        <taxon>Verrucomicrobiota</taxon>
        <taxon>Verrucomicrobiia</taxon>
        <taxon>Verrucomicrobiales</taxon>
        <taxon>Verrucomicrobiaceae</taxon>
        <taxon>Prosthecobacter</taxon>
    </lineage>
</organism>
<evidence type="ECO:0000256" key="3">
    <source>
        <dbReference type="ARBA" id="ARBA00022618"/>
    </source>
</evidence>
<evidence type="ECO:0000259" key="14">
    <source>
        <dbReference type="PROSITE" id="PS50160"/>
    </source>
</evidence>
<keyword evidence="10" id="KW-0131">Cell cycle</keyword>
<evidence type="ECO:0000256" key="7">
    <source>
        <dbReference type="ARBA" id="ARBA00022840"/>
    </source>
</evidence>
<dbReference type="PROSITE" id="PS50160">
    <property type="entry name" value="DNA_LIGASE_A3"/>
    <property type="match status" value="1"/>
</dbReference>
<dbReference type="InterPro" id="IPR000977">
    <property type="entry name" value="DNA_ligase_ATP-dep"/>
</dbReference>
<dbReference type="Pfam" id="PF07521">
    <property type="entry name" value="RMMBL"/>
    <property type="match status" value="1"/>
</dbReference>
<dbReference type="SUPFAM" id="SSF56091">
    <property type="entry name" value="DNA ligase/mRNA capping enzyme, catalytic domain"/>
    <property type="match status" value="1"/>
</dbReference>
<dbReference type="EC" id="6.5.1.1" evidence="12"/>
<proteinExistence type="inferred from homology"/>
<keyword evidence="5 12" id="KW-0547">Nucleotide-binding</keyword>
<evidence type="ECO:0000256" key="2">
    <source>
        <dbReference type="ARBA" id="ARBA00022598"/>
    </source>
</evidence>
<evidence type="ECO:0000313" key="16">
    <source>
        <dbReference type="Proteomes" id="UP000190774"/>
    </source>
</evidence>
<evidence type="ECO:0000256" key="10">
    <source>
        <dbReference type="ARBA" id="ARBA00023306"/>
    </source>
</evidence>
<dbReference type="Gene3D" id="2.40.50.140">
    <property type="entry name" value="Nucleic acid-binding proteins"/>
    <property type="match status" value="1"/>
</dbReference>
<evidence type="ECO:0000256" key="12">
    <source>
        <dbReference type="RuleBase" id="RU000617"/>
    </source>
</evidence>
<comment type="catalytic activity">
    <reaction evidence="11 12">
        <text>ATP + (deoxyribonucleotide)n-3'-hydroxyl + 5'-phospho-(deoxyribonucleotide)m = (deoxyribonucleotide)n+m + AMP + diphosphate.</text>
        <dbReference type="EC" id="6.5.1.1"/>
    </reaction>
</comment>
<dbReference type="Pfam" id="PF01068">
    <property type="entry name" value="DNA_ligase_A_M"/>
    <property type="match status" value="1"/>
</dbReference>
<dbReference type="Gene3D" id="1.10.3260.10">
    <property type="entry name" value="DNA ligase, ATP-dependent, N-terminal domain"/>
    <property type="match status" value="1"/>
</dbReference>
<evidence type="ECO:0000256" key="1">
    <source>
        <dbReference type="ARBA" id="ARBA00007572"/>
    </source>
</evidence>
<keyword evidence="7 12" id="KW-0067">ATP-binding</keyword>
<dbReference type="SUPFAM" id="SSF117018">
    <property type="entry name" value="ATP-dependent DNA ligase DNA-binding domain"/>
    <property type="match status" value="1"/>
</dbReference>
<dbReference type="InterPro" id="IPR016059">
    <property type="entry name" value="DNA_ligase_ATP-dep_CS"/>
</dbReference>
<evidence type="ECO:0000256" key="4">
    <source>
        <dbReference type="ARBA" id="ARBA00022705"/>
    </source>
</evidence>
<dbReference type="CDD" id="cd07898">
    <property type="entry name" value="Adenylation_DNA_ligase"/>
    <property type="match status" value="1"/>
</dbReference>
<keyword evidence="3" id="KW-0132">Cell division</keyword>
<dbReference type="GO" id="GO:0051301">
    <property type="term" value="P:cell division"/>
    <property type="evidence" value="ECO:0007669"/>
    <property type="project" value="UniProtKB-KW"/>
</dbReference>
<evidence type="ECO:0000256" key="5">
    <source>
        <dbReference type="ARBA" id="ARBA00022741"/>
    </source>
</evidence>
<dbReference type="InterPro" id="IPR012310">
    <property type="entry name" value="DNA_ligase_ATP-dep_cent"/>
</dbReference>
<dbReference type="Pfam" id="PF04679">
    <property type="entry name" value="DNA_ligase_A_C"/>
    <property type="match status" value="1"/>
</dbReference>
<dbReference type="Gene3D" id="3.30.470.30">
    <property type="entry name" value="DNA ligase/mRNA capping enzyme"/>
    <property type="match status" value="1"/>
</dbReference>
<dbReference type="NCBIfam" id="TIGR00574">
    <property type="entry name" value="dnl1"/>
    <property type="match status" value="1"/>
</dbReference>
<accession>A0A1T4X8E4</accession>
<dbReference type="GO" id="GO:0003910">
    <property type="term" value="F:DNA ligase (ATP) activity"/>
    <property type="evidence" value="ECO:0007669"/>
    <property type="project" value="UniProtKB-EC"/>
</dbReference>
<dbReference type="GO" id="GO:0006281">
    <property type="term" value="P:DNA repair"/>
    <property type="evidence" value="ECO:0007669"/>
    <property type="project" value="UniProtKB-KW"/>
</dbReference>
<keyword evidence="9 12" id="KW-0234">DNA repair</keyword>
<dbReference type="InterPro" id="IPR012308">
    <property type="entry name" value="DNA_ligase_ATP-dep_N"/>
</dbReference>
<dbReference type="GO" id="GO:0071897">
    <property type="term" value="P:DNA biosynthetic process"/>
    <property type="evidence" value="ECO:0007669"/>
    <property type="project" value="InterPro"/>
</dbReference>